<name>A0A7S0E9Z8_9CRYP</name>
<dbReference type="Pfam" id="PF20670">
    <property type="entry name" value="DUF6816"/>
    <property type="match status" value="1"/>
</dbReference>
<gene>
    <name evidence="2" type="ORF">HPHI1048_LOCUS7638</name>
</gene>
<accession>A0A7S0E9Z8</accession>
<reference evidence="2" key="1">
    <citation type="submission" date="2021-01" db="EMBL/GenBank/DDBJ databases">
        <authorList>
            <person name="Corre E."/>
            <person name="Pelletier E."/>
            <person name="Niang G."/>
            <person name="Scheremetjew M."/>
            <person name="Finn R."/>
            <person name="Kale V."/>
            <person name="Holt S."/>
            <person name="Cochrane G."/>
            <person name="Meng A."/>
            <person name="Brown T."/>
            <person name="Cohen L."/>
        </authorList>
    </citation>
    <scope>NUCLEOTIDE SEQUENCE</scope>
    <source>
        <strain evidence="2">CCMP325</strain>
    </source>
</reference>
<feature type="domain" description="DUF6816" evidence="1">
    <location>
        <begin position="67"/>
        <end position="222"/>
    </location>
</feature>
<organism evidence="2">
    <name type="scientific">Hanusia phi</name>
    <dbReference type="NCBI Taxonomy" id="3032"/>
    <lineage>
        <taxon>Eukaryota</taxon>
        <taxon>Cryptophyceae</taxon>
        <taxon>Pyrenomonadales</taxon>
        <taxon>Geminigeraceae</taxon>
        <taxon>Hanusia</taxon>
    </lineage>
</organism>
<dbReference type="InterPro" id="IPR049213">
    <property type="entry name" value="DUF6816"/>
</dbReference>
<dbReference type="EMBL" id="HBEO01011002">
    <property type="protein sequence ID" value="CAD8478857.1"/>
    <property type="molecule type" value="Transcribed_RNA"/>
</dbReference>
<evidence type="ECO:0000313" key="2">
    <source>
        <dbReference type="EMBL" id="CAD8478857.1"/>
    </source>
</evidence>
<evidence type="ECO:0000259" key="1">
    <source>
        <dbReference type="Pfam" id="PF20670"/>
    </source>
</evidence>
<proteinExistence type="predicted"/>
<dbReference type="AlphaFoldDB" id="A0A7S0E9Z8"/>
<sequence length="301" mass="33206">MRTAALAPSMSSLAGICSSSMSSRPGRAAVSRSLLWLLPAMLFDGKERICPASTGWKKLPSYDQQLYLAPWMFGEWRCVEELTGRSGGEEELQELSAACPWLPLRGRVGSRWEYDVRFYSTLADSLENNLRVNLGLGVPRAEIIEDRAFNILRVSSALTQQAGCHVKEVHYDSRSPTRAQLYLAEPEGGGAKVDLLITDRTRCGSGDSFSCSESFRATSYGEGGRKRELTYKVEQELHLAADGNVSGKKFIDLDLPGSLKVTCELGLVLSRKLGDDESICCETPKQVVQCQPPRFWKEGSP</sequence>
<protein>
    <recommendedName>
        <fullName evidence="1">DUF6816 domain-containing protein</fullName>
    </recommendedName>
</protein>